<gene>
    <name evidence="1" type="ORF">ACFFSY_25845</name>
</gene>
<evidence type="ECO:0000313" key="1">
    <source>
        <dbReference type="EMBL" id="MFB9329375.1"/>
    </source>
</evidence>
<dbReference type="EMBL" id="JBHMDO010000042">
    <property type="protein sequence ID" value="MFB9329375.1"/>
    <property type="molecule type" value="Genomic_DNA"/>
</dbReference>
<sequence>MKNLLARRLVYICGLLTLCLSAIAGVIFWSKSYYPPLPFDSVSRKEALAIIRQAPSGALVKVAEDARFDWYLTETRDASAKVKRWFADRGWTFKDQEGAGLFFERDNRKVIATTRQWTGRYVLCQMPADAAP</sequence>
<name>A0ABV5KVY2_9BACL</name>
<proteinExistence type="predicted"/>
<comment type="caution">
    <text evidence="1">The sequence shown here is derived from an EMBL/GenBank/DDBJ whole genome shotgun (WGS) entry which is preliminary data.</text>
</comment>
<evidence type="ECO:0000313" key="2">
    <source>
        <dbReference type="Proteomes" id="UP001589747"/>
    </source>
</evidence>
<accession>A0ABV5KVY2</accession>
<protein>
    <recommendedName>
        <fullName evidence="3">Lipoprotein</fullName>
    </recommendedName>
</protein>
<dbReference type="Proteomes" id="UP001589747">
    <property type="component" value="Unassembled WGS sequence"/>
</dbReference>
<organism evidence="1 2">
    <name type="scientific">Paenibacillus aurantiacus</name>
    <dbReference type="NCBI Taxonomy" id="1936118"/>
    <lineage>
        <taxon>Bacteria</taxon>
        <taxon>Bacillati</taxon>
        <taxon>Bacillota</taxon>
        <taxon>Bacilli</taxon>
        <taxon>Bacillales</taxon>
        <taxon>Paenibacillaceae</taxon>
        <taxon>Paenibacillus</taxon>
    </lineage>
</organism>
<keyword evidence="2" id="KW-1185">Reference proteome</keyword>
<reference evidence="1 2" key="1">
    <citation type="submission" date="2024-09" db="EMBL/GenBank/DDBJ databases">
        <authorList>
            <person name="Sun Q."/>
            <person name="Mori K."/>
        </authorList>
    </citation>
    <scope>NUCLEOTIDE SEQUENCE [LARGE SCALE GENOMIC DNA]</scope>
    <source>
        <strain evidence="1 2">TISTR 2452</strain>
    </source>
</reference>
<dbReference type="RefSeq" id="WP_377499594.1">
    <property type="nucleotide sequence ID" value="NZ_JBHMDO010000042.1"/>
</dbReference>
<evidence type="ECO:0008006" key="3">
    <source>
        <dbReference type="Google" id="ProtNLM"/>
    </source>
</evidence>